<protein>
    <recommendedName>
        <fullName evidence="7">Sugar phosphate transporter domain-containing protein</fullName>
    </recommendedName>
</protein>
<evidence type="ECO:0000256" key="2">
    <source>
        <dbReference type="ARBA" id="ARBA00022692"/>
    </source>
</evidence>
<reference evidence="8" key="1">
    <citation type="submission" date="2021-01" db="EMBL/GenBank/DDBJ databases">
        <authorList>
            <person name="Corre E."/>
            <person name="Pelletier E."/>
            <person name="Niang G."/>
            <person name="Scheremetjew M."/>
            <person name="Finn R."/>
            <person name="Kale V."/>
            <person name="Holt S."/>
            <person name="Cochrane G."/>
            <person name="Meng A."/>
            <person name="Brown T."/>
            <person name="Cohen L."/>
        </authorList>
    </citation>
    <scope>NUCLEOTIDE SEQUENCE</scope>
    <source>
        <strain evidence="8">UTEX LB 2760</strain>
    </source>
</reference>
<dbReference type="GO" id="GO:0016020">
    <property type="term" value="C:membrane"/>
    <property type="evidence" value="ECO:0007669"/>
    <property type="project" value="UniProtKB-SubCell"/>
</dbReference>
<dbReference type="InterPro" id="IPR050186">
    <property type="entry name" value="TPT_transporter"/>
</dbReference>
<keyword evidence="3 6" id="KW-1133">Transmembrane helix</keyword>
<evidence type="ECO:0000256" key="6">
    <source>
        <dbReference type="SAM" id="Phobius"/>
    </source>
</evidence>
<evidence type="ECO:0000256" key="4">
    <source>
        <dbReference type="ARBA" id="ARBA00023136"/>
    </source>
</evidence>
<feature type="transmembrane region" description="Helical" evidence="6">
    <location>
        <begin position="76"/>
        <end position="98"/>
    </location>
</feature>
<dbReference type="AlphaFoldDB" id="A0A7S0BP80"/>
<keyword evidence="4 6" id="KW-0472">Membrane</keyword>
<dbReference type="InterPro" id="IPR004853">
    <property type="entry name" value="Sugar_P_trans_dom"/>
</dbReference>
<feature type="transmembrane region" description="Helical" evidence="6">
    <location>
        <begin position="118"/>
        <end position="139"/>
    </location>
</feature>
<feature type="region of interest" description="Disordered" evidence="5">
    <location>
        <begin position="210"/>
        <end position="232"/>
    </location>
</feature>
<evidence type="ECO:0000259" key="7">
    <source>
        <dbReference type="Pfam" id="PF03151"/>
    </source>
</evidence>
<evidence type="ECO:0000256" key="1">
    <source>
        <dbReference type="ARBA" id="ARBA00004141"/>
    </source>
</evidence>
<keyword evidence="2 6" id="KW-0812">Transmembrane</keyword>
<feature type="transmembrane region" description="Helical" evidence="6">
    <location>
        <begin position="45"/>
        <end position="64"/>
    </location>
</feature>
<dbReference type="Pfam" id="PF03151">
    <property type="entry name" value="TPT"/>
    <property type="match status" value="1"/>
</dbReference>
<evidence type="ECO:0000256" key="5">
    <source>
        <dbReference type="SAM" id="MobiDB-lite"/>
    </source>
</evidence>
<feature type="domain" description="Sugar phosphate transporter" evidence="7">
    <location>
        <begin position="7"/>
        <end position="189"/>
    </location>
</feature>
<dbReference type="EMBL" id="HBEK01017888">
    <property type="protein sequence ID" value="CAD8399778.1"/>
    <property type="molecule type" value="Transcribed_RNA"/>
</dbReference>
<proteinExistence type="predicted"/>
<feature type="transmembrane region" description="Helical" evidence="6">
    <location>
        <begin position="21"/>
        <end position="39"/>
    </location>
</feature>
<accession>A0A7S0BP80</accession>
<gene>
    <name evidence="8" type="ORF">RMAR0315_LOCUS9771</name>
</gene>
<evidence type="ECO:0000256" key="3">
    <source>
        <dbReference type="ARBA" id="ARBA00022989"/>
    </source>
</evidence>
<dbReference type="PANTHER" id="PTHR11132">
    <property type="entry name" value="SOLUTE CARRIER FAMILY 35"/>
    <property type="match status" value="1"/>
</dbReference>
<name>A0A7S0BP80_9RHOD</name>
<organism evidence="8">
    <name type="scientific">Rhodosorus marinus</name>
    <dbReference type="NCBI Taxonomy" id="101924"/>
    <lineage>
        <taxon>Eukaryota</taxon>
        <taxon>Rhodophyta</taxon>
        <taxon>Stylonematophyceae</taxon>
        <taxon>Stylonematales</taxon>
        <taxon>Stylonemataceae</taxon>
        <taxon>Rhodosorus</taxon>
    </lineage>
</organism>
<evidence type="ECO:0000313" key="8">
    <source>
        <dbReference type="EMBL" id="CAD8399778.1"/>
    </source>
</evidence>
<comment type="subcellular location">
    <subcellularLocation>
        <location evidence="1">Membrane</location>
        <topology evidence="1">Multi-pass membrane protein</topology>
    </subcellularLocation>
</comment>
<sequence>MTTPMIVLIEAVLYKKFLDRKLRLALVPVCLGVILTASTDFRLNLTGTIFAVSSVVVTSFYQIWSGALQKGLDADALQLQTYNAPLSALFIMPLLPVFDNYMVKDPNAIWSYAFNPLNSSLIFLTGFIAFLVNVSIFLVIGKSSALTYNILGHGKTCVIILSDFILFGRPLDVRGVSGVLLALGGVSWYTHLKLEKARLDKEAKVRESELLDKDSEQFEMGIPEPNDDARRP</sequence>